<evidence type="ECO:0000256" key="1">
    <source>
        <dbReference type="SAM" id="MobiDB-lite"/>
    </source>
</evidence>
<comment type="caution">
    <text evidence="2">The sequence shown here is derived from an EMBL/GenBank/DDBJ whole genome shotgun (WGS) entry which is preliminary data.</text>
</comment>
<organism evidence="2">
    <name type="scientific">Sesamum radiatum</name>
    <name type="common">Black benniseed</name>
    <dbReference type="NCBI Taxonomy" id="300843"/>
    <lineage>
        <taxon>Eukaryota</taxon>
        <taxon>Viridiplantae</taxon>
        <taxon>Streptophyta</taxon>
        <taxon>Embryophyta</taxon>
        <taxon>Tracheophyta</taxon>
        <taxon>Spermatophyta</taxon>
        <taxon>Magnoliopsida</taxon>
        <taxon>eudicotyledons</taxon>
        <taxon>Gunneridae</taxon>
        <taxon>Pentapetalae</taxon>
        <taxon>asterids</taxon>
        <taxon>lamiids</taxon>
        <taxon>Lamiales</taxon>
        <taxon>Pedaliaceae</taxon>
        <taxon>Sesamum</taxon>
    </lineage>
</organism>
<protein>
    <submittedName>
        <fullName evidence="2">Uncharacterized protein</fullName>
    </submittedName>
</protein>
<dbReference type="AlphaFoldDB" id="A0AAW2NQG3"/>
<accession>A0AAW2NQG3</accession>
<gene>
    <name evidence="2" type="ORF">Sradi_4444000</name>
</gene>
<name>A0AAW2NQG3_SESRA</name>
<reference evidence="2" key="2">
    <citation type="journal article" date="2024" name="Plant">
        <title>Genomic evolution and insights into agronomic trait innovations of Sesamum species.</title>
        <authorList>
            <person name="Miao H."/>
            <person name="Wang L."/>
            <person name="Qu L."/>
            <person name="Liu H."/>
            <person name="Sun Y."/>
            <person name="Le M."/>
            <person name="Wang Q."/>
            <person name="Wei S."/>
            <person name="Zheng Y."/>
            <person name="Lin W."/>
            <person name="Duan Y."/>
            <person name="Cao H."/>
            <person name="Xiong S."/>
            <person name="Wang X."/>
            <person name="Wei L."/>
            <person name="Li C."/>
            <person name="Ma Q."/>
            <person name="Ju M."/>
            <person name="Zhao R."/>
            <person name="Li G."/>
            <person name="Mu C."/>
            <person name="Tian Q."/>
            <person name="Mei H."/>
            <person name="Zhang T."/>
            <person name="Gao T."/>
            <person name="Zhang H."/>
        </authorList>
    </citation>
    <scope>NUCLEOTIDE SEQUENCE</scope>
    <source>
        <strain evidence="2">G02</strain>
    </source>
</reference>
<proteinExistence type="predicted"/>
<feature type="compositionally biased region" description="Basic and acidic residues" evidence="1">
    <location>
        <begin position="1"/>
        <end position="10"/>
    </location>
</feature>
<feature type="region of interest" description="Disordered" evidence="1">
    <location>
        <begin position="1"/>
        <end position="49"/>
    </location>
</feature>
<reference evidence="2" key="1">
    <citation type="submission" date="2020-06" db="EMBL/GenBank/DDBJ databases">
        <authorList>
            <person name="Li T."/>
            <person name="Hu X."/>
            <person name="Zhang T."/>
            <person name="Song X."/>
            <person name="Zhang H."/>
            <person name="Dai N."/>
            <person name="Sheng W."/>
            <person name="Hou X."/>
            <person name="Wei L."/>
        </authorList>
    </citation>
    <scope>NUCLEOTIDE SEQUENCE</scope>
    <source>
        <strain evidence="2">G02</strain>
        <tissue evidence="2">Leaf</tissue>
    </source>
</reference>
<dbReference type="EMBL" id="JACGWJ010000019">
    <property type="protein sequence ID" value="KAL0346127.1"/>
    <property type="molecule type" value="Genomic_DNA"/>
</dbReference>
<sequence>MFNKLIRDHVSGSMEGRAAVTPPPPGLPKGTPTSSDSKGKQPAIMTPRASSKCAKLSFMGASPISSTRQAATLSLSPFLPHRDSGNTPFKLYRFSYESLYIR</sequence>
<evidence type="ECO:0000313" key="2">
    <source>
        <dbReference type="EMBL" id="KAL0346127.1"/>
    </source>
</evidence>